<dbReference type="InterPro" id="IPR029032">
    <property type="entry name" value="AhpD-like"/>
</dbReference>
<feature type="region of interest" description="Disordered" evidence="1">
    <location>
        <begin position="147"/>
        <end position="174"/>
    </location>
</feature>
<dbReference type="OrthoDB" id="9801997at2"/>
<proteinExistence type="predicted"/>
<keyword evidence="3" id="KW-0575">Peroxidase</keyword>
<dbReference type="Pfam" id="PF02627">
    <property type="entry name" value="CMD"/>
    <property type="match status" value="1"/>
</dbReference>
<feature type="domain" description="Carboxymuconolactone decarboxylase-like" evidence="2">
    <location>
        <begin position="22"/>
        <end position="94"/>
    </location>
</feature>
<dbReference type="InterPro" id="IPR004675">
    <property type="entry name" value="AhpD_core"/>
</dbReference>
<evidence type="ECO:0000259" key="2">
    <source>
        <dbReference type="Pfam" id="PF02627"/>
    </source>
</evidence>
<protein>
    <submittedName>
        <fullName evidence="3">4-carboxymuconolactone decarboxylase domain/alkylhydroperoxidase AhpD family core domain protein</fullName>
    </submittedName>
</protein>
<dbReference type="EMBL" id="CP012332">
    <property type="protein sequence ID" value="AKU92892.1"/>
    <property type="molecule type" value="Genomic_DNA"/>
</dbReference>
<keyword evidence="4" id="KW-1185">Reference proteome</keyword>
<accession>A0A0K1PHA6</accession>
<dbReference type="GO" id="GO:0051920">
    <property type="term" value="F:peroxiredoxin activity"/>
    <property type="evidence" value="ECO:0007669"/>
    <property type="project" value="InterPro"/>
</dbReference>
<evidence type="ECO:0000313" key="4">
    <source>
        <dbReference type="Proteomes" id="UP000055590"/>
    </source>
</evidence>
<name>A0A0K1PHA6_9BACT</name>
<keyword evidence="3" id="KW-0560">Oxidoreductase</keyword>
<evidence type="ECO:0000313" key="3">
    <source>
        <dbReference type="EMBL" id="AKU92892.1"/>
    </source>
</evidence>
<dbReference type="PANTHER" id="PTHR34846:SF10">
    <property type="entry name" value="CYTOPLASMIC PROTEIN"/>
    <property type="match status" value="1"/>
</dbReference>
<evidence type="ECO:0000256" key="1">
    <source>
        <dbReference type="SAM" id="MobiDB-lite"/>
    </source>
</evidence>
<dbReference type="PATRIC" id="fig|1391653.3.peg.3426"/>
<dbReference type="NCBIfam" id="TIGR00778">
    <property type="entry name" value="ahpD_dom"/>
    <property type="match status" value="1"/>
</dbReference>
<dbReference type="Proteomes" id="UP000055590">
    <property type="component" value="Chromosome"/>
</dbReference>
<reference evidence="3 4" key="1">
    <citation type="submission" date="2015-08" db="EMBL/GenBank/DDBJ databases">
        <authorList>
            <person name="Babu N.S."/>
            <person name="Beckwith C.J."/>
            <person name="Beseler K.G."/>
            <person name="Brison A."/>
            <person name="Carone J.V."/>
            <person name="Caskin T.P."/>
            <person name="Diamond M."/>
            <person name="Durham M.E."/>
            <person name="Foxe J.M."/>
            <person name="Go M."/>
            <person name="Henderson B.A."/>
            <person name="Jones I.B."/>
            <person name="McGettigan J.A."/>
            <person name="Micheletti S.J."/>
            <person name="Nasrallah M.E."/>
            <person name="Ortiz D."/>
            <person name="Piller C.R."/>
            <person name="Privatt S.R."/>
            <person name="Schneider S.L."/>
            <person name="Sharp S."/>
            <person name="Smith T.C."/>
            <person name="Stanton J.D."/>
            <person name="Ullery H.E."/>
            <person name="Wilson R.J."/>
            <person name="Serrano M.G."/>
            <person name="Buck G."/>
            <person name="Lee V."/>
            <person name="Wang Y."/>
            <person name="Carvalho R."/>
            <person name="Voegtly L."/>
            <person name="Shi R."/>
            <person name="Duckworth R."/>
            <person name="Johnson A."/>
            <person name="Loviza R."/>
            <person name="Walstead R."/>
            <person name="Shah Z."/>
            <person name="Kiflezghi M."/>
            <person name="Wade K."/>
            <person name="Ball S.L."/>
            <person name="Bradley K.W."/>
            <person name="Asai D.J."/>
            <person name="Bowman C.A."/>
            <person name="Russell D.A."/>
            <person name="Pope W.H."/>
            <person name="Jacobs-Sera D."/>
            <person name="Hendrix R.W."/>
            <person name="Hatfull G.F."/>
        </authorList>
    </citation>
    <scope>NUCLEOTIDE SEQUENCE [LARGE SCALE GENOMIC DNA]</scope>
    <source>
        <strain evidence="3 4">DSM 27710</strain>
    </source>
</reference>
<dbReference type="PANTHER" id="PTHR34846">
    <property type="entry name" value="4-CARBOXYMUCONOLACTONE DECARBOXYLASE FAMILY PROTEIN (AFU_ORTHOLOGUE AFUA_6G11590)"/>
    <property type="match status" value="1"/>
</dbReference>
<organism evidence="3 4">
    <name type="scientific">Vulgatibacter incomptus</name>
    <dbReference type="NCBI Taxonomy" id="1391653"/>
    <lineage>
        <taxon>Bacteria</taxon>
        <taxon>Pseudomonadati</taxon>
        <taxon>Myxococcota</taxon>
        <taxon>Myxococcia</taxon>
        <taxon>Myxococcales</taxon>
        <taxon>Cystobacterineae</taxon>
        <taxon>Vulgatibacteraceae</taxon>
        <taxon>Vulgatibacter</taxon>
    </lineage>
</organism>
<dbReference type="Gene3D" id="1.20.1290.10">
    <property type="entry name" value="AhpD-like"/>
    <property type="match status" value="1"/>
</dbReference>
<dbReference type="STRING" id="1391653.AKJ08_3279"/>
<dbReference type="InterPro" id="IPR003779">
    <property type="entry name" value="CMD-like"/>
</dbReference>
<dbReference type="SUPFAM" id="SSF69118">
    <property type="entry name" value="AhpD-like"/>
    <property type="match status" value="1"/>
</dbReference>
<sequence length="174" mass="19996">MAQRIDMVKTAREPLRDLLAVERYLNKSGLEKKLLDLVKLRASQINGCAYCIDMHSKDLRAEGETEQRLYELQAWREAPFYSKREQAALAWTEAVTEVGSTGVPDDVYERARSELSEQELTDLTLAIAMINAWNRLSIAFRQEVGTYQPPKAKREKREEAAPYTSTSEEQEIMH</sequence>
<dbReference type="KEGG" id="vin:AKJ08_3279"/>
<gene>
    <name evidence="3" type="ORF">AKJ08_3279</name>
</gene>
<dbReference type="AlphaFoldDB" id="A0A0K1PHA6"/>